<evidence type="ECO:0000313" key="1">
    <source>
        <dbReference type="EMBL" id="ERN20641.1"/>
    </source>
</evidence>
<sequence>MVEVLGNQGVDIARTYNSWGVSKMARASEGSITRRTKHRSTIEVLETRGVDVMRTNNSRGVSEMA</sequence>
<dbReference type="Proteomes" id="UP000017836">
    <property type="component" value="Unassembled WGS sequence"/>
</dbReference>
<dbReference type="HOGENOM" id="CLU_2852664_0_0_1"/>
<proteinExistence type="predicted"/>
<dbReference type="EMBL" id="KI392058">
    <property type="protein sequence ID" value="ERN20641.1"/>
    <property type="molecule type" value="Genomic_DNA"/>
</dbReference>
<keyword evidence="2" id="KW-1185">Reference proteome</keyword>
<accession>U5D4X0</accession>
<gene>
    <name evidence="1" type="ORF">AMTR_s00070p00146640</name>
</gene>
<reference evidence="2" key="1">
    <citation type="journal article" date="2013" name="Science">
        <title>The Amborella genome and the evolution of flowering plants.</title>
        <authorList>
            <consortium name="Amborella Genome Project"/>
        </authorList>
    </citation>
    <scope>NUCLEOTIDE SEQUENCE [LARGE SCALE GENOMIC DNA]</scope>
</reference>
<evidence type="ECO:0000313" key="2">
    <source>
        <dbReference type="Proteomes" id="UP000017836"/>
    </source>
</evidence>
<protein>
    <submittedName>
        <fullName evidence="1">Uncharacterized protein</fullName>
    </submittedName>
</protein>
<dbReference type="Gramene" id="ERN20641">
    <property type="protein sequence ID" value="ERN20641"/>
    <property type="gene ID" value="AMTR_s00070p00146640"/>
</dbReference>
<organism evidence="1 2">
    <name type="scientific">Amborella trichopoda</name>
    <dbReference type="NCBI Taxonomy" id="13333"/>
    <lineage>
        <taxon>Eukaryota</taxon>
        <taxon>Viridiplantae</taxon>
        <taxon>Streptophyta</taxon>
        <taxon>Embryophyta</taxon>
        <taxon>Tracheophyta</taxon>
        <taxon>Spermatophyta</taxon>
        <taxon>Magnoliopsida</taxon>
        <taxon>Amborellales</taxon>
        <taxon>Amborellaceae</taxon>
        <taxon>Amborella</taxon>
    </lineage>
</organism>
<name>U5D4X0_AMBTC</name>
<dbReference type="AlphaFoldDB" id="U5D4X0"/>